<protein>
    <submittedName>
        <fullName evidence="1">Uncharacterized protein</fullName>
    </submittedName>
</protein>
<evidence type="ECO:0000313" key="2">
    <source>
        <dbReference type="Proteomes" id="UP001611263"/>
    </source>
</evidence>
<dbReference type="EMBL" id="JBIRUQ010000001">
    <property type="protein sequence ID" value="MFI1459253.1"/>
    <property type="molecule type" value="Genomic_DNA"/>
</dbReference>
<comment type="caution">
    <text evidence="1">The sequence shown here is derived from an EMBL/GenBank/DDBJ whole genome shotgun (WGS) entry which is preliminary data.</text>
</comment>
<accession>A0ABW7THY1</accession>
<name>A0ABW7THY1_9NOCA</name>
<organism evidence="1 2">
    <name type="scientific">Nocardia carnea</name>
    <dbReference type="NCBI Taxonomy" id="37328"/>
    <lineage>
        <taxon>Bacteria</taxon>
        <taxon>Bacillati</taxon>
        <taxon>Actinomycetota</taxon>
        <taxon>Actinomycetes</taxon>
        <taxon>Mycobacteriales</taxon>
        <taxon>Nocardiaceae</taxon>
        <taxon>Nocardia</taxon>
    </lineage>
</organism>
<dbReference type="RefSeq" id="WP_051157809.1">
    <property type="nucleotide sequence ID" value="NZ_JBIRUQ010000001.1"/>
</dbReference>
<keyword evidence="2" id="KW-1185">Reference proteome</keyword>
<sequence>MTFINVAPSVYFDAARVCGESAAAFFAAVTEQFGDLAGYTKDMAGSVGDGKTWAISYDQRTTETYFLVKSLIGAIDNYAGIIIEAGYNYAIADYDGIGPAPERPTVPNSSLLSCPASPPSAGGTGDGLLDDGLDLATRIGVPIPDGDADKLAKAAACWNTLATEQATTSLPAELERAAALFQEVTSPDVSFIDEDLRALKSAAVDLLSVFADLSTACRDQEAAHRRVRAELASVLEQFAEDIGKEILVNVALTVAASVVTFGMGSVAVTAIRGGKFATKVKHWVDALRKVMDDFPLSKNVSIKKPPDAENQELERIIDLTKKHGDEAKKTKMTPEEIRQRAQQIGEEVKGLPKGSGKPDILASKLSEMNLSHDDAVQAAVEASKSAFTGVGGTAAAKGGGTVILPELATQQVVLIVKPDGSVIVGRGPIWDFMA</sequence>
<reference evidence="1 2" key="1">
    <citation type="submission" date="2024-10" db="EMBL/GenBank/DDBJ databases">
        <title>The Natural Products Discovery Center: Release of the First 8490 Sequenced Strains for Exploring Actinobacteria Biosynthetic Diversity.</title>
        <authorList>
            <person name="Kalkreuter E."/>
            <person name="Kautsar S.A."/>
            <person name="Yang D."/>
            <person name="Bader C.D."/>
            <person name="Teijaro C.N."/>
            <person name="Fluegel L."/>
            <person name="Davis C.M."/>
            <person name="Simpson J.R."/>
            <person name="Lauterbach L."/>
            <person name="Steele A.D."/>
            <person name="Gui C."/>
            <person name="Meng S."/>
            <person name="Li G."/>
            <person name="Viehrig K."/>
            <person name="Ye F."/>
            <person name="Su P."/>
            <person name="Kiefer A.F."/>
            <person name="Nichols A."/>
            <person name="Cepeda A.J."/>
            <person name="Yan W."/>
            <person name="Fan B."/>
            <person name="Jiang Y."/>
            <person name="Adhikari A."/>
            <person name="Zheng C.-J."/>
            <person name="Schuster L."/>
            <person name="Cowan T.M."/>
            <person name="Smanski M.J."/>
            <person name="Chevrette M.G."/>
            <person name="De Carvalho L.P.S."/>
            <person name="Shen B."/>
        </authorList>
    </citation>
    <scope>NUCLEOTIDE SEQUENCE [LARGE SCALE GENOMIC DNA]</scope>
    <source>
        <strain evidence="1 2">NPDC020568</strain>
    </source>
</reference>
<evidence type="ECO:0000313" key="1">
    <source>
        <dbReference type="EMBL" id="MFI1459253.1"/>
    </source>
</evidence>
<dbReference type="Proteomes" id="UP001611263">
    <property type="component" value="Unassembled WGS sequence"/>
</dbReference>
<gene>
    <name evidence="1" type="ORF">ACH4WX_00875</name>
</gene>
<proteinExistence type="predicted"/>
<dbReference type="GeneID" id="93509373"/>